<comment type="similarity">
    <text evidence="2">Belongs to the RbfA family.</text>
</comment>
<sequence length="145" mass="16947">MEQTKKQRQVSSLIQHEFSTILQSEGAFIYGVDPLVTVTNVKMSSDLGIAYIYVSVYNVPYKQEVVKELWENLSYLRGLVGKRIRKQVRRIPILKFYIDDTLDEVEHIDNLFTRMHAESNTQNRSMKEAMDAKKTLEELSKDEEE</sequence>
<evidence type="ECO:0000256" key="3">
    <source>
        <dbReference type="SAM" id="MobiDB-lite"/>
    </source>
</evidence>
<feature type="region of interest" description="Disordered" evidence="3">
    <location>
        <begin position="122"/>
        <end position="145"/>
    </location>
</feature>
<name>A0A6S6TZR1_9BACT</name>
<feature type="compositionally biased region" description="Basic and acidic residues" evidence="3">
    <location>
        <begin position="125"/>
        <end position="139"/>
    </location>
</feature>
<evidence type="ECO:0000313" key="4">
    <source>
        <dbReference type="EMBL" id="CAA6826122.1"/>
    </source>
</evidence>
<dbReference type="GO" id="GO:0005829">
    <property type="term" value="C:cytosol"/>
    <property type="evidence" value="ECO:0007669"/>
    <property type="project" value="TreeGrafter"/>
</dbReference>
<protein>
    <recommendedName>
        <fullName evidence="2">Ribosome-binding factor A</fullName>
    </recommendedName>
</protein>
<dbReference type="InterPro" id="IPR023799">
    <property type="entry name" value="RbfA_dom_sf"/>
</dbReference>
<comment type="subunit">
    <text evidence="2">Monomer. Binds 30S ribosomal subunits, but not 50S ribosomal subunits or 70S ribosomes.</text>
</comment>
<dbReference type="Gene3D" id="3.30.300.20">
    <property type="match status" value="1"/>
</dbReference>
<evidence type="ECO:0000256" key="2">
    <source>
        <dbReference type="HAMAP-Rule" id="MF_00003"/>
    </source>
</evidence>
<reference evidence="4" key="1">
    <citation type="submission" date="2020-01" db="EMBL/GenBank/DDBJ databases">
        <authorList>
            <person name="Meier V. D."/>
            <person name="Meier V D."/>
        </authorList>
    </citation>
    <scope>NUCLEOTIDE SEQUENCE</scope>
    <source>
        <strain evidence="4">HLG_WM_MAG_10</strain>
    </source>
</reference>
<dbReference type="SUPFAM" id="SSF89919">
    <property type="entry name" value="Ribosome-binding factor A, RbfA"/>
    <property type="match status" value="1"/>
</dbReference>
<gene>
    <name evidence="2" type="primary">rbfA</name>
    <name evidence="4" type="ORF">HELGO_WM20531</name>
</gene>
<dbReference type="NCBIfam" id="TIGR00082">
    <property type="entry name" value="rbfA"/>
    <property type="match status" value="1"/>
</dbReference>
<dbReference type="InterPro" id="IPR000238">
    <property type="entry name" value="RbfA"/>
</dbReference>
<dbReference type="EMBL" id="CACVAQ010000375">
    <property type="protein sequence ID" value="CAA6826122.1"/>
    <property type="molecule type" value="Genomic_DNA"/>
</dbReference>
<proteinExistence type="inferred from homology"/>
<dbReference type="Pfam" id="PF02033">
    <property type="entry name" value="RBFA"/>
    <property type="match status" value="1"/>
</dbReference>
<dbReference type="HAMAP" id="MF_00003">
    <property type="entry name" value="RbfA"/>
    <property type="match status" value="1"/>
</dbReference>
<comment type="subcellular location">
    <subcellularLocation>
        <location evidence="2">Cytoplasm</location>
    </subcellularLocation>
</comment>
<keyword evidence="2" id="KW-0963">Cytoplasm</keyword>
<dbReference type="PANTHER" id="PTHR33515">
    <property type="entry name" value="RIBOSOME-BINDING FACTOR A, CHLOROPLASTIC-RELATED"/>
    <property type="match status" value="1"/>
</dbReference>
<dbReference type="GO" id="GO:0030490">
    <property type="term" value="P:maturation of SSU-rRNA"/>
    <property type="evidence" value="ECO:0007669"/>
    <property type="project" value="UniProtKB-UniRule"/>
</dbReference>
<accession>A0A6S6TZR1</accession>
<organism evidence="4">
    <name type="scientific">uncultured Aureispira sp</name>
    <dbReference type="NCBI Taxonomy" id="1331704"/>
    <lineage>
        <taxon>Bacteria</taxon>
        <taxon>Pseudomonadati</taxon>
        <taxon>Bacteroidota</taxon>
        <taxon>Saprospiria</taxon>
        <taxon>Saprospirales</taxon>
        <taxon>Saprospiraceae</taxon>
        <taxon>Aureispira</taxon>
        <taxon>environmental samples</taxon>
    </lineage>
</organism>
<dbReference type="AlphaFoldDB" id="A0A6S6TZR1"/>
<dbReference type="InterPro" id="IPR015946">
    <property type="entry name" value="KH_dom-like_a/b"/>
</dbReference>
<keyword evidence="1 2" id="KW-0690">Ribosome biogenesis</keyword>
<evidence type="ECO:0000256" key="1">
    <source>
        <dbReference type="ARBA" id="ARBA00022517"/>
    </source>
</evidence>
<dbReference type="GO" id="GO:0043024">
    <property type="term" value="F:ribosomal small subunit binding"/>
    <property type="evidence" value="ECO:0007669"/>
    <property type="project" value="TreeGrafter"/>
</dbReference>
<dbReference type="PANTHER" id="PTHR33515:SF1">
    <property type="entry name" value="RIBOSOME-BINDING FACTOR A, CHLOROPLASTIC-RELATED"/>
    <property type="match status" value="1"/>
</dbReference>
<comment type="function">
    <text evidence="2">One of several proteins that assist in the late maturation steps of the functional core of the 30S ribosomal subunit. Associates with free 30S ribosomal subunits (but not with 30S subunits that are part of 70S ribosomes or polysomes). Required for efficient processing of 16S rRNA. May interact with the 5'-terminal helix region of 16S rRNA.</text>
</comment>